<name>A0A0C4WP08_9GAMM</name>
<dbReference type="NCBIfam" id="TIGR00229">
    <property type="entry name" value="sensory_box"/>
    <property type="match status" value="1"/>
</dbReference>
<dbReference type="PANTHER" id="PTHR45138:SF9">
    <property type="entry name" value="DIGUANYLATE CYCLASE DGCM-RELATED"/>
    <property type="match status" value="1"/>
</dbReference>
<evidence type="ECO:0000313" key="9">
    <source>
        <dbReference type="Proteomes" id="UP000068210"/>
    </source>
</evidence>
<dbReference type="PANTHER" id="PTHR45138">
    <property type="entry name" value="REGULATORY COMPONENTS OF SENSORY TRANSDUCTION SYSTEM"/>
    <property type="match status" value="1"/>
</dbReference>
<dbReference type="NCBIfam" id="TIGR00254">
    <property type="entry name" value="GGDEF"/>
    <property type="match status" value="1"/>
</dbReference>
<dbReference type="GO" id="GO:0043709">
    <property type="term" value="P:cell adhesion involved in single-species biofilm formation"/>
    <property type="evidence" value="ECO:0007669"/>
    <property type="project" value="TreeGrafter"/>
</dbReference>
<dbReference type="GO" id="GO:1902201">
    <property type="term" value="P:negative regulation of bacterial-type flagellum-dependent cell motility"/>
    <property type="evidence" value="ECO:0007669"/>
    <property type="project" value="TreeGrafter"/>
</dbReference>
<feature type="domain" description="GGDEF" evidence="7">
    <location>
        <begin position="196"/>
        <end position="327"/>
    </location>
</feature>
<dbReference type="RefSeq" id="WP_082045348.1">
    <property type="nucleotide sequence ID" value="NZ_CP010415.1"/>
</dbReference>
<dbReference type="Gene3D" id="3.30.70.270">
    <property type="match status" value="1"/>
</dbReference>
<dbReference type="Gene3D" id="3.30.450.20">
    <property type="entry name" value="PAS domain"/>
    <property type="match status" value="1"/>
</dbReference>
<dbReference type="CDD" id="cd01949">
    <property type="entry name" value="GGDEF"/>
    <property type="match status" value="1"/>
</dbReference>
<dbReference type="GO" id="GO:0052621">
    <property type="term" value="F:diguanylate cyclase activity"/>
    <property type="evidence" value="ECO:0007669"/>
    <property type="project" value="UniProtKB-EC"/>
</dbReference>
<feature type="domain" description="PAS" evidence="5">
    <location>
        <begin position="35"/>
        <end position="108"/>
    </location>
</feature>
<dbReference type="KEGG" id="acx:Achr_3260"/>
<comment type="cofactor">
    <cofactor evidence="1">
        <name>Mg(2+)</name>
        <dbReference type="ChEBI" id="CHEBI:18420"/>
    </cofactor>
</comment>
<dbReference type="SMART" id="SM00091">
    <property type="entry name" value="PAS"/>
    <property type="match status" value="1"/>
</dbReference>
<dbReference type="InterPro" id="IPR013655">
    <property type="entry name" value="PAS_fold_3"/>
</dbReference>
<evidence type="ECO:0000259" key="6">
    <source>
        <dbReference type="PROSITE" id="PS50113"/>
    </source>
</evidence>
<evidence type="ECO:0000256" key="3">
    <source>
        <dbReference type="ARBA" id="ARBA00012528"/>
    </source>
</evidence>
<dbReference type="SUPFAM" id="SSF55073">
    <property type="entry name" value="Nucleotide cyclase"/>
    <property type="match status" value="1"/>
</dbReference>
<dbReference type="FunFam" id="3.30.70.270:FF:000001">
    <property type="entry name" value="Diguanylate cyclase domain protein"/>
    <property type="match status" value="1"/>
</dbReference>
<dbReference type="InterPro" id="IPR000160">
    <property type="entry name" value="GGDEF_dom"/>
</dbReference>
<sequence>MSREEVGSGQLAVRLGEEGAALRQAQAGLRRLQAREQLFGRLLASVNALLWAYDWQTRQMLYLSPGYERIFGRPAGALPDALADWLACVHPDDRDYVLGSLGEVLDKGAIERREYRIVRGDGQLRWLSDKCYCGDPDEDGRARIIVGLAEDITERRQLESELQRLASIDGLTHSSNRRHFFECAQRELQLARQYGTPLAFLLLDIDNFKRINDTHGHQVGDQVLQRLADCCVTTLRGGDLFGRIGGEEFAALFPRCRLEQALPIAERLQRSIGALGFAAGGETLRITVSQGLVGLEPDDADLGALYARADAAMYQAKRQGRNRIVRL</sequence>
<protein>
    <recommendedName>
        <fullName evidence="3">diguanylate cyclase</fullName>
        <ecNumber evidence="3">2.7.7.65</ecNumber>
    </recommendedName>
</protein>
<evidence type="ECO:0000313" key="8">
    <source>
        <dbReference type="EMBL" id="AJE19832.1"/>
    </source>
</evidence>
<dbReference type="PROSITE" id="PS50113">
    <property type="entry name" value="PAC"/>
    <property type="match status" value="1"/>
</dbReference>
<dbReference type="PROSITE" id="PS50112">
    <property type="entry name" value="PAS"/>
    <property type="match status" value="1"/>
</dbReference>
<evidence type="ECO:0000259" key="5">
    <source>
        <dbReference type="PROSITE" id="PS50112"/>
    </source>
</evidence>
<dbReference type="InterPro" id="IPR043128">
    <property type="entry name" value="Rev_trsase/Diguanyl_cyclase"/>
</dbReference>
<dbReference type="EC" id="2.7.7.65" evidence="3"/>
<evidence type="ECO:0000256" key="1">
    <source>
        <dbReference type="ARBA" id="ARBA00001946"/>
    </source>
</evidence>
<dbReference type="InterPro" id="IPR000700">
    <property type="entry name" value="PAS-assoc_C"/>
</dbReference>
<keyword evidence="9" id="KW-1185">Reference proteome</keyword>
<dbReference type="Pfam" id="PF08447">
    <property type="entry name" value="PAS_3"/>
    <property type="match status" value="1"/>
</dbReference>
<gene>
    <name evidence="8" type="ORF">Achr_3260</name>
</gene>
<dbReference type="CDD" id="cd00130">
    <property type="entry name" value="PAS"/>
    <property type="match status" value="1"/>
</dbReference>
<dbReference type="SMART" id="SM00267">
    <property type="entry name" value="GGDEF"/>
    <property type="match status" value="1"/>
</dbReference>
<evidence type="ECO:0000256" key="2">
    <source>
        <dbReference type="ARBA" id="ARBA00004533"/>
    </source>
</evidence>
<comment type="catalytic activity">
    <reaction evidence="4">
        <text>2 GTP = 3',3'-c-di-GMP + 2 diphosphate</text>
        <dbReference type="Rhea" id="RHEA:24898"/>
        <dbReference type="ChEBI" id="CHEBI:33019"/>
        <dbReference type="ChEBI" id="CHEBI:37565"/>
        <dbReference type="ChEBI" id="CHEBI:58805"/>
        <dbReference type="EC" id="2.7.7.65"/>
    </reaction>
</comment>
<dbReference type="PROSITE" id="PS50887">
    <property type="entry name" value="GGDEF"/>
    <property type="match status" value="1"/>
</dbReference>
<dbReference type="Pfam" id="PF00990">
    <property type="entry name" value="GGDEF"/>
    <property type="match status" value="1"/>
</dbReference>
<evidence type="ECO:0000256" key="4">
    <source>
        <dbReference type="ARBA" id="ARBA00034247"/>
    </source>
</evidence>
<feature type="domain" description="PAC" evidence="6">
    <location>
        <begin position="111"/>
        <end position="164"/>
    </location>
</feature>
<dbReference type="AlphaFoldDB" id="A0A0C4WP08"/>
<dbReference type="GO" id="GO:0005886">
    <property type="term" value="C:plasma membrane"/>
    <property type="evidence" value="ECO:0007669"/>
    <property type="project" value="UniProtKB-SubCell"/>
</dbReference>
<dbReference type="InterPro" id="IPR050469">
    <property type="entry name" value="Diguanylate_Cyclase"/>
</dbReference>
<dbReference type="InterPro" id="IPR000014">
    <property type="entry name" value="PAS"/>
</dbReference>
<dbReference type="InterPro" id="IPR029787">
    <property type="entry name" value="Nucleotide_cyclase"/>
</dbReference>
<proteinExistence type="predicted"/>
<dbReference type="STRING" id="1328314.Achr_3260"/>
<dbReference type="HOGENOM" id="CLU_000445_11_4_6"/>
<dbReference type="InterPro" id="IPR035965">
    <property type="entry name" value="PAS-like_dom_sf"/>
</dbReference>
<organism evidence="8 9">
    <name type="scientific">Azotobacter chroococcum NCIMB 8003</name>
    <dbReference type="NCBI Taxonomy" id="1328314"/>
    <lineage>
        <taxon>Bacteria</taxon>
        <taxon>Pseudomonadati</taxon>
        <taxon>Pseudomonadota</taxon>
        <taxon>Gammaproteobacteria</taxon>
        <taxon>Pseudomonadales</taxon>
        <taxon>Pseudomonadaceae</taxon>
        <taxon>Azotobacter</taxon>
    </lineage>
</organism>
<dbReference type="SUPFAM" id="SSF55785">
    <property type="entry name" value="PYP-like sensor domain (PAS domain)"/>
    <property type="match status" value="1"/>
</dbReference>
<dbReference type="EMBL" id="CP010415">
    <property type="protein sequence ID" value="AJE19832.1"/>
    <property type="molecule type" value="Genomic_DNA"/>
</dbReference>
<accession>A0A0C4WP08</accession>
<comment type="subcellular location">
    <subcellularLocation>
        <location evidence="2">Cell inner membrane</location>
    </subcellularLocation>
</comment>
<evidence type="ECO:0000259" key="7">
    <source>
        <dbReference type="PROSITE" id="PS50887"/>
    </source>
</evidence>
<dbReference type="Proteomes" id="UP000068210">
    <property type="component" value="Chromosome"/>
</dbReference>
<reference evidence="8 9" key="1">
    <citation type="journal article" date="2015" name="PLoS ONE">
        <title>Azotobacter Genomes: The Genome of Azotobacter chroococcum NCIMB 8003 (ATCC 4412).</title>
        <authorList>
            <person name="Robson R.L."/>
            <person name="Jones R."/>
            <person name="Robson R.M."/>
            <person name="Schwartz A."/>
            <person name="Richardson T.H."/>
        </authorList>
    </citation>
    <scope>NUCLEOTIDE SEQUENCE [LARGE SCALE GENOMIC DNA]</scope>
    <source>
        <strain evidence="8 9">NCIMB 8003</strain>
    </source>
</reference>